<dbReference type="SFLD" id="SFLDF00273">
    <property type="entry name" value="(dimethylallyl)adenosine_tRNA"/>
    <property type="match status" value="1"/>
</dbReference>
<dbReference type="GO" id="GO:0046872">
    <property type="term" value="F:metal ion binding"/>
    <property type="evidence" value="ECO:0007669"/>
    <property type="project" value="UniProtKB-KW"/>
</dbReference>
<protein>
    <recommendedName>
        <fullName evidence="11 14">tRNA-2-methylthio-N(6)-dimethylallyladenosine synthase</fullName>
        <ecNumber evidence="10 14">2.8.4.3</ecNumber>
    </recommendedName>
    <alternativeName>
        <fullName evidence="13 14">(Dimethylallyl)adenosine tRNA methylthiotransferase MiaB</fullName>
    </alternativeName>
    <alternativeName>
        <fullName evidence="12 14">tRNA-i(6)A37 methylthiotransferase</fullName>
    </alternativeName>
</protein>
<dbReference type="PROSITE" id="PS50926">
    <property type="entry name" value="TRAM"/>
    <property type="match status" value="1"/>
</dbReference>
<evidence type="ECO:0000256" key="6">
    <source>
        <dbReference type="ARBA" id="ARBA00022694"/>
    </source>
</evidence>
<dbReference type="InterPro" id="IPR006638">
    <property type="entry name" value="Elp3/MiaA/NifB-like_rSAM"/>
</dbReference>
<keyword evidence="8 14" id="KW-0408">Iron</keyword>
<dbReference type="FunFam" id="3.80.30.20:FF:000001">
    <property type="entry name" value="tRNA-2-methylthio-N(6)-dimethylallyladenosine synthase 2"/>
    <property type="match status" value="1"/>
</dbReference>
<dbReference type="GO" id="GO:0005829">
    <property type="term" value="C:cytosol"/>
    <property type="evidence" value="ECO:0007669"/>
    <property type="project" value="TreeGrafter"/>
</dbReference>
<dbReference type="NCBIfam" id="TIGR01574">
    <property type="entry name" value="miaB-methiolase"/>
    <property type="match status" value="1"/>
</dbReference>
<dbReference type="InterPro" id="IPR058240">
    <property type="entry name" value="rSAM_sf"/>
</dbReference>
<dbReference type="Pfam" id="PF00919">
    <property type="entry name" value="UPF0004"/>
    <property type="match status" value="1"/>
</dbReference>
<feature type="binding site" evidence="14">
    <location>
        <position position="12"/>
    </location>
    <ligand>
        <name>[4Fe-4S] cluster</name>
        <dbReference type="ChEBI" id="CHEBI:49883"/>
        <label>1</label>
    </ligand>
</feature>
<dbReference type="InterPro" id="IPR007197">
    <property type="entry name" value="rSAM"/>
</dbReference>
<evidence type="ECO:0000256" key="8">
    <source>
        <dbReference type="ARBA" id="ARBA00023004"/>
    </source>
</evidence>
<name>A0A368DR37_9PROT</name>
<feature type="binding site" evidence="14">
    <location>
        <position position="79"/>
    </location>
    <ligand>
        <name>[4Fe-4S] cluster</name>
        <dbReference type="ChEBI" id="CHEBI:49883"/>
        <label>1</label>
    </ligand>
</feature>
<feature type="binding site" evidence="14">
    <location>
        <position position="154"/>
    </location>
    <ligand>
        <name>[4Fe-4S] cluster</name>
        <dbReference type="ChEBI" id="CHEBI:49883"/>
        <label>2</label>
        <note>4Fe-4S-S-AdoMet</note>
    </ligand>
</feature>
<proteinExistence type="inferred from homology"/>
<evidence type="ECO:0000256" key="4">
    <source>
        <dbReference type="ARBA" id="ARBA00022679"/>
    </source>
</evidence>
<comment type="cofactor">
    <cofactor evidence="14">
        <name>[4Fe-4S] cluster</name>
        <dbReference type="ChEBI" id="CHEBI:49883"/>
    </cofactor>
    <text evidence="14">Binds 2 [4Fe-4S] clusters. One cluster is coordinated with 3 cysteines and an exchangeable S-adenosyl-L-methionine.</text>
</comment>
<dbReference type="CDD" id="cd01335">
    <property type="entry name" value="Radical_SAM"/>
    <property type="match status" value="1"/>
</dbReference>
<dbReference type="Pfam" id="PF04055">
    <property type="entry name" value="Radical_SAM"/>
    <property type="match status" value="1"/>
</dbReference>
<dbReference type="AlphaFoldDB" id="A0A368DR37"/>
<dbReference type="Gene3D" id="3.80.30.20">
    <property type="entry name" value="tm_1862 like domain"/>
    <property type="match status" value="1"/>
</dbReference>
<dbReference type="Proteomes" id="UP000253570">
    <property type="component" value="Unassembled WGS sequence"/>
</dbReference>
<reference evidence="18 19" key="1">
    <citation type="journal article" date="2018" name="Microbiome">
        <title>Fine metagenomic profile of the Mediterranean stratified and mixed water columns revealed by assembly and recruitment.</title>
        <authorList>
            <person name="Haro-Moreno J.M."/>
            <person name="Lopez-Perez M."/>
            <person name="De La Torre J.R."/>
            <person name="Picazo A."/>
            <person name="Camacho A."/>
            <person name="Rodriguez-Valera F."/>
        </authorList>
    </citation>
    <scope>NUCLEOTIDE SEQUENCE [LARGE SCALE GENOMIC DNA]</scope>
    <source>
        <strain evidence="18">MED-G57</strain>
    </source>
</reference>
<dbReference type="PANTHER" id="PTHR43020">
    <property type="entry name" value="CDK5 REGULATORY SUBUNIT-ASSOCIATED PROTEIN 1"/>
    <property type="match status" value="1"/>
</dbReference>
<evidence type="ECO:0000313" key="18">
    <source>
        <dbReference type="EMBL" id="RCL74308.1"/>
    </source>
</evidence>
<evidence type="ECO:0000256" key="9">
    <source>
        <dbReference type="ARBA" id="ARBA00023014"/>
    </source>
</evidence>
<evidence type="ECO:0000256" key="3">
    <source>
        <dbReference type="ARBA" id="ARBA00022490"/>
    </source>
</evidence>
<feature type="domain" description="TRAM" evidence="15">
    <location>
        <begin position="375"/>
        <end position="438"/>
    </location>
</feature>
<dbReference type="InterPro" id="IPR020612">
    <property type="entry name" value="Methylthiotransferase_CS"/>
</dbReference>
<dbReference type="InterPro" id="IPR006463">
    <property type="entry name" value="MiaB_methiolase"/>
</dbReference>
<dbReference type="SFLD" id="SFLDS00029">
    <property type="entry name" value="Radical_SAM"/>
    <property type="match status" value="1"/>
</dbReference>
<dbReference type="EC" id="2.8.4.3" evidence="10 14"/>
<evidence type="ECO:0000259" key="15">
    <source>
        <dbReference type="PROSITE" id="PS50926"/>
    </source>
</evidence>
<evidence type="ECO:0000256" key="2">
    <source>
        <dbReference type="ARBA" id="ARBA00022485"/>
    </source>
</evidence>
<evidence type="ECO:0000313" key="19">
    <source>
        <dbReference type="Proteomes" id="UP000253570"/>
    </source>
</evidence>
<dbReference type="SUPFAM" id="SSF102114">
    <property type="entry name" value="Radical SAM enzymes"/>
    <property type="match status" value="1"/>
</dbReference>
<keyword evidence="4 14" id="KW-0808">Transferase</keyword>
<sequence length="440" mass="50337">MMKKIFVKTYGCQMNVYDSERIIESLSEKGFTQSKEIKDSDVVIFNTCHIREKAAEKLYSDIGRLRKNSKTKKIIVAGCVAQAENTEIIKRMPDVDLVIGPQSYHNIVNLIPKLDKKNKFVETDFPLESKFDILKKRSKQEKKPTAFLTIQEGCDKFCTFCVVPYTRGSEYSRTTREIIEEAKELIDQGIIELTLLGQNVNAYHGDNLNKKTANLADLIYELSKLPGLKRLRYTTNHPNDMNEDLIFAHRDIEILMPYIHLPVQSGSDRMLKLMNRKHSQNSYLDIIEKIRNSREDIAISSDFIVGFPGETDKDFEKTISLINKVNYAQAYSFSYSPRPGTPAADYENQVPKNIKMERLHHLQGLLKEQQINFNKNFLNTTVSILIEREAKDGRLTGKSPHLQSVYFNNEGNKLNIGDFAQVYVDSASVSSLDGSIVENR</sequence>
<accession>A0A368DR37</accession>
<dbReference type="PANTHER" id="PTHR43020:SF2">
    <property type="entry name" value="MITOCHONDRIAL TRNA METHYLTHIOTRANSFERASE CDK5RAP1"/>
    <property type="match status" value="1"/>
</dbReference>
<organism evidence="18 19">
    <name type="scientific">PS1 clade bacterium</name>
    <dbReference type="NCBI Taxonomy" id="2175152"/>
    <lineage>
        <taxon>Bacteria</taxon>
        <taxon>Pseudomonadati</taxon>
        <taxon>Pseudomonadota</taxon>
        <taxon>Alphaproteobacteria</taxon>
        <taxon>PS1 clade</taxon>
    </lineage>
</organism>
<dbReference type="InterPro" id="IPR023404">
    <property type="entry name" value="rSAM_horseshoe"/>
</dbReference>
<gene>
    <name evidence="14" type="primary">miaB</name>
    <name evidence="18" type="ORF">DBW71_00870</name>
</gene>
<evidence type="ECO:0000256" key="1">
    <source>
        <dbReference type="ARBA" id="ARBA00003234"/>
    </source>
</evidence>
<dbReference type="Pfam" id="PF01938">
    <property type="entry name" value="TRAM"/>
    <property type="match status" value="1"/>
</dbReference>
<feature type="domain" description="Radical SAM core" evidence="17">
    <location>
        <begin position="140"/>
        <end position="372"/>
    </location>
</feature>
<evidence type="ECO:0000256" key="7">
    <source>
        <dbReference type="ARBA" id="ARBA00022723"/>
    </source>
</evidence>
<dbReference type="NCBIfam" id="TIGR00089">
    <property type="entry name" value="MiaB/RimO family radical SAM methylthiotransferase"/>
    <property type="match status" value="1"/>
</dbReference>
<comment type="caution">
    <text evidence="18">The sequence shown here is derived from an EMBL/GenBank/DDBJ whole genome shotgun (WGS) entry which is preliminary data.</text>
</comment>
<dbReference type="InterPro" id="IPR002792">
    <property type="entry name" value="TRAM_dom"/>
</dbReference>
<keyword evidence="3 14" id="KW-0963">Cytoplasm</keyword>
<comment type="catalytic activity">
    <reaction evidence="14">
        <text>N(6)-dimethylallyladenosine(37) in tRNA + (sulfur carrier)-SH + AH2 + 2 S-adenosyl-L-methionine = 2-methylsulfanyl-N(6)-dimethylallyladenosine(37) in tRNA + (sulfur carrier)-H + 5'-deoxyadenosine + L-methionine + A + S-adenosyl-L-homocysteine + 2 H(+)</text>
        <dbReference type="Rhea" id="RHEA:37067"/>
        <dbReference type="Rhea" id="RHEA-COMP:10375"/>
        <dbReference type="Rhea" id="RHEA-COMP:10376"/>
        <dbReference type="Rhea" id="RHEA-COMP:14737"/>
        <dbReference type="Rhea" id="RHEA-COMP:14739"/>
        <dbReference type="ChEBI" id="CHEBI:13193"/>
        <dbReference type="ChEBI" id="CHEBI:15378"/>
        <dbReference type="ChEBI" id="CHEBI:17319"/>
        <dbReference type="ChEBI" id="CHEBI:17499"/>
        <dbReference type="ChEBI" id="CHEBI:29917"/>
        <dbReference type="ChEBI" id="CHEBI:57844"/>
        <dbReference type="ChEBI" id="CHEBI:57856"/>
        <dbReference type="ChEBI" id="CHEBI:59789"/>
        <dbReference type="ChEBI" id="CHEBI:64428"/>
        <dbReference type="ChEBI" id="CHEBI:74415"/>
        <dbReference type="ChEBI" id="CHEBI:74417"/>
        <dbReference type="EC" id="2.8.4.3"/>
    </reaction>
</comment>
<dbReference type="PROSITE" id="PS51449">
    <property type="entry name" value="MTTASE_N"/>
    <property type="match status" value="1"/>
</dbReference>
<keyword evidence="6 14" id="KW-0819">tRNA processing</keyword>
<evidence type="ECO:0000256" key="5">
    <source>
        <dbReference type="ARBA" id="ARBA00022691"/>
    </source>
</evidence>
<dbReference type="EMBL" id="QOQD01000002">
    <property type="protein sequence ID" value="RCL74308.1"/>
    <property type="molecule type" value="Genomic_DNA"/>
</dbReference>
<dbReference type="FunFam" id="3.40.50.12160:FF:000003">
    <property type="entry name" value="CDK5 regulatory subunit-associated protein 1"/>
    <property type="match status" value="1"/>
</dbReference>
<evidence type="ECO:0000256" key="13">
    <source>
        <dbReference type="ARBA" id="ARBA00081141"/>
    </source>
</evidence>
<feature type="domain" description="MTTase N-terminal" evidence="16">
    <location>
        <begin position="3"/>
        <end position="116"/>
    </location>
</feature>
<dbReference type="HAMAP" id="MF_01864">
    <property type="entry name" value="tRNA_metthiotr_MiaB"/>
    <property type="match status" value="1"/>
</dbReference>
<comment type="subunit">
    <text evidence="14">Monomer.</text>
</comment>
<dbReference type="SFLD" id="SFLDG01061">
    <property type="entry name" value="methylthiotransferase"/>
    <property type="match status" value="1"/>
</dbReference>
<feature type="binding site" evidence="14">
    <location>
        <position position="158"/>
    </location>
    <ligand>
        <name>[4Fe-4S] cluster</name>
        <dbReference type="ChEBI" id="CHEBI:49883"/>
        <label>2</label>
        <note>4Fe-4S-S-AdoMet</note>
    </ligand>
</feature>
<dbReference type="InterPro" id="IPR013848">
    <property type="entry name" value="Methylthiotransferase_N"/>
</dbReference>
<keyword evidence="2 14" id="KW-0004">4Fe-4S</keyword>
<evidence type="ECO:0000256" key="10">
    <source>
        <dbReference type="ARBA" id="ARBA00033765"/>
    </source>
</evidence>
<dbReference type="PROSITE" id="PS01278">
    <property type="entry name" value="MTTASE_RADICAL"/>
    <property type="match status" value="1"/>
</dbReference>
<evidence type="ECO:0000256" key="11">
    <source>
        <dbReference type="ARBA" id="ARBA00068570"/>
    </source>
</evidence>
<dbReference type="Gene3D" id="3.40.50.12160">
    <property type="entry name" value="Methylthiotransferase, N-terminal domain"/>
    <property type="match status" value="1"/>
</dbReference>
<comment type="similarity">
    <text evidence="14">Belongs to the methylthiotransferase family. MiaB subfamily.</text>
</comment>
<dbReference type="SFLD" id="SFLDG01082">
    <property type="entry name" value="B12-binding_domain_containing"/>
    <property type="match status" value="1"/>
</dbReference>
<dbReference type="PROSITE" id="PS51918">
    <property type="entry name" value="RADICAL_SAM"/>
    <property type="match status" value="1"/>
</dbReference>
<dbReference type="SMART" id="SM00729">
    <property type="entry name" value="Elp3"/>
    <property type="match status" value="1"/>
</dbReference>
<keyword evidence="5 14" id="KW-0949">S-adenosyl-L-methionine</keyword>
<feature type="binding site" evidence="14">
    <location>
        <position position="48"/>
    </location>
    <ligand>
        <name>[4Fe-4S] cluster</name>
        <dbReference type="ChEBI" id="CHEBI:49883"/>
        <label>1</label>
    </ligand>
</feature>
<comment type="subcellular location">
    <subcellularLocation>
        <location evidence="14">Cytoplasm</location>
    </subcellularLocation>
</comment>
<evidence type="ECO:0000256" key="12">
    <source>
        <dbReference type="ARBA" id="ARBA00080698"/>
    </source>
</evidence>
<evidence type="ECO:0000256" key="14">
    <source>
        <dbReference type="HAMAP-Rule" id="MF_01864"/>
    </source>
</evidence>
<comment type="function">
    <text evidence="1 14">Catalyzes the methylthiolation of N6-(dimethylallyl)adenosine (i(6)A), leading to the formation of 2-methylthio-N6-(dimethylallyl)adenosine (ms(2)i(6)A) at position 37 in tRNAs that read codons beginning with uridine.</text>
</comment>
<dbReference type="InterPro" id="IPR005839">
    <property type="entry name" value="Methylthiotransferase"/>
</dbReference>
<feature type="binding site" evidence="14">
    <location>
        <position position="161"/>
    </location>
    <ligand>
        <name>[4Fe-4S] cluster</name>
        <dbReference type="ChEBI" id="CHEBI:49883"/>
        <label>2</label>
        <note>4Fe-4S-S-AdoMet</note>
    </ligand>
</feature>
<keyword evidence="9 14" id="KW-0411">Iron-sulfur</keyword>
<dbReference type="GO" id="GO:0051539">
    <property type="term" value="F:4 iron, 4 sulfur cluster binding"/>
    <property type="evidence" value="ECO:0007669"/>
    <property type="project" value="UniProtKB-UniRule"/>
</dbReference>
<keyword evidence="7 14" id="KW-0479">Metal-binding</keyword>
<dbReference type="InterPro" id="IPR038135">
    <property type="entry name" value="Methylthiotransferase_N_sf"/>
</dbReference>
<evidence type="ECO:0000259" key="17">
    <source>
        <dbReference type="PROSITE" id="PS51918"/>
    </source>
</evidence>
<dbReference type="GO" id="GO:0035597">
    <property type="term" value="F:tRNA-2-methylthio-N(6)-dimethylallyladenosine(37) synthase activity"/>
    <property type="evidence" value="ECO:0007669"/>
    <property type="project" value="UniProtKB-EC"/>
</dbReference>
<evidence type="ECO:0000259" key="16">
    <source>
        <dbReference type="PROSITE" id="PS51449"/>
    </source>
</evidence>